<dbReference type="Pfam" id="PF00512">
    <property type="entry name" value="HisKA"/>
    <property type="match status" value="1"/>
</dbReference>
<keyword evidence="5" id="KW-0597">Phosphoprotein</keyword>
<dbReference type="SUPFAM" id="SSF47384">
    <property type="entry name" value="Homodimeric domain of signal transducing histidine kinase"/>
    <property type="match status" value="1"/>
</dbReference>
<feature type="region of interest" description="Disordered" evidence="11">
    <location>
        <begin position="323"/>
        <end position="438"/>
    </location>
</feature>
<keyword evidence="12" id="KW-0812">Transmembrane</keyword>
<dbReference type="SMART" id="SM00387">
    <property type="entry name" value="HATPase_c"/>
    <property type="match status" value="1"/>
</dbReference>
<keyword evidence="7" id="KW-0547">Nucleotide-binding</keyword>
<keyword evidence="12" id="KW-0472">Membrane</keyword>
<evidence type="ECO:0000256" key="1">
    <source>
        <dbReference type="ARBA" id="ARBA00000085"/>
    </source>
</evidence>
<keyword evidence="12" id="KW-1133">Transmembrane helix</keyword>
<evidence type="ECO:0000256" key="8">
    <source>
        <dbReference type="ARBA" id="ARBA00022777"/>
    </source>
</evidence>
<keyword evidence="4" id="KW-1003">Cell membrane</keyword>
<dbReference type="SMART" id="SM00388">
    <property type="entry name" value="HisKA"/>
    <property type="match status" value="1"/>
</dbReference>
<gene>
    <name evidence="14" type="ORF">ACFFHU_20360</name>
</gene>
<evidence type="ECO:0000259" key="13">
    <source>
        <dbReference type="PROSITE" id="PS50109"/>
    </source>
</evidence>
<feature type="compositionally biased region" description="Pro residues" evidence="11">
    <location>
        <begin position="341"/>
        <end position="395"/>
    </location>
</feature>
<dbReference type="CDD" id="cd00075">
    <property type="entry name" value="HATPase"/>
    <property type="match status" value="1"/>
</dbReference>
<evidence type="ECO:0000256" key="7">
    <source>
        <dbReference type="ARBA" id="ARBA00022741"/>
    </source>
</evidence>
<dbReference type="PROSITE" id="PS50109">
    <property type="entry name" value="HIS_KIN"/>
    <property type="match status" value="1"/>
</dbReference>
<evidence type="ECO:0000256" key="5">
    <source>
        <dbReference type="ARBA" id="ARBA00022553"/>
    </source>
</evidence>
<protein>
    <recommendedName>
        <fullName evidence="3">histidine kinase</fullName>
        <ecNumber evidence="3">2.7.13.3</ecNumber>
    </recommendedName>
</protein>
<comment type="caution">
    <text evidence="14">The sequence shown here is derived from an EMBL/GenBank/DDBJ whole genome shotgun (WGS) entry which is preliminary data.</text>
</comment>
<evidence type="ECO:0000256" key="12">
    <source>
        <dbReference type="SAM" id="Phobius"/>
    </source>
</evidence>
<evidence type="ECO:0000256" key="6">
    <source>
        <dbReference type="ARBA" id="ARBA00022679"/>
    </source>
</evidence>
<evidence type="ECO:0000256" key="9">
    <source>
        <dbReference type="ARBA" id="ARBA00022840"/>
    </source>
</evidence>
<dbReference type="InterPro" id="IPR004358">
    <property type="entry name" value="Sig_transdc_His_kin-like_C"/>
</dbReference>
<name>A0ABV6P1A4_9ACTN</name>
<dbReference type="InterPro" id="IPR050980">
    <property type="entry name" value="2C_sensor_his_kinase"/>
</dbReference>
<dbReference type="Gene3D" id="3.30.565.10">
    <property type="entry name" value="Histidine kinase-like ATPase, C-terminal domain"/>
    <property type="match status" value="1"/>
</dbReference>
<evidence type="ECO:0000256" key="10">
    <source>
        <dbReference type="ARBA" id="ARBA00023012"/>
    </source>
</evidence>
<dbReference type="SUPFAM" id="SSF55874">
    <property type="entry name" value="ATPase domain of HSP90 chaperone/DNA topoisomerase II/histidine kinase"/>
    <property type="match status" value="1"/>
</dbReference>
<dbReference type="EC" id="2.7.13.3" evidence="3"/>
<sequence>MSATPTPSTDRLLGAAWIAFASGNVLLMWILPGEETVPFHFVWISLALVYGFTMWRVGWMVLALVAVTASTGLILGHHAAVGEIRWEETTEEPLMAAIFIVMVWHVHRRHLLLAELRGVNAAERIRAQRKQLFSRLASHELRTPLTVARGYTELLRAELGDPSSADDFAIVLDELDKAIRISQRMVALVQLDQPPPARPVDLDAELIRILRRWSPTAPRAWSCESAIGAARVNPERLEAALDCLIENAIRFTAPGDRIELLGVRDAEGWRVEVADGGRGMPPAAVRQLLAGDPVQNQPAGLGGGTGLGLLIVREVAASLGGRLSISSRPGRGSRFGIRVPHPAPSLPPPSPRQPAPSLPPPSPRQPAPSLPPPGPRQPAPSLPPPGPRRPAPSPVPLVADRPPAAAKPARPAPASEPGAPQLPDARPPAPSCPSSTPR</sequence>
<keyword evidence="8 14" id="KW-0418">Kinase</keyword>
<dbReference type="RefSeq" id="WP_377341133.1">
    <property type="nucleotide sequence ID" value="NZ_JBHLUE010000016.1"/>
</dbReference>
<feature type="compositionally biased region" description="Low complexity" evidence="11">
    <location>
        <begin position="396"/>
        <end position="413"/>
    </location>
</feature>
<feature type="transmembrane region" description="Helical" evidence="12">
    <location>
        <begin position="12"/>
        <end position="31"/>
    </location>
</feature>
<reference evidence="14 15" key="1">
    <citation type="submission" date="2024-09" db="EMBL/GenBank/DDBJ databases">
        <authorList>
            <person name="Sun Q."/>
            <person name="Mori K."/>
        </authorList>
    </citation>
    <scope>NUCLEOTIDE SEQUENCE [LARGE SCALE GENOMIC DNA]</scope>
    <source>
        <strain evidence="14 15">TBRC 2205</strain>
    </source>
</reference>
<dbReference type="InterPro" id="IPR036890">
    <property type="entry name" value="HATPase_C_sf"/>
</dbReference>
<organism evidence="14 15">
    <name type="scientific">Plantactinospora siamensis</name>
    <dbReference type="NCBI Taxonomy" id="555372"/>
    <lineage>
        <taxon>Bacteria</taxon>
        <taxon>Bacillati</taxon>
        <taxon>Actinomycetota</taxon>
        <taxon>Actinomycetes</taxon>
        <taxon>Micromonosporales</taxon>
        <taxon>Micromonosporaceae</taxon>
        <taxon>Plantactinospora</taxon>
    </lineage>
</organism>
<dbReference type="Pfam" id="PF02518">
    <property type="entry name" value="HATPase_c"/>
    <property type="match status" value="1"/>
</dbReference>
<evidence type="ECO:0000256" key="11">
    <source>
        <dbReference type="SAM" id="MobiDB-lite"/>
    </source>
</evidence>
<dbReference type="InterPro" id="IPR005467">
    <property type="entry name" value="His_kinase_dom"/>
</dbReference>
<dbReference type="EMBL" id="JBHLUE010000016">
    <property type="protein sequence ID" value="MFC0566479.1"/>
    <property type="molecule type" value="Genomic_DNA"/>
</dbReference>
<comment type="catalytic activity">
    <reaction evidence="1">
        <text>ATP + protein L-histidine = ADP + protein N-phospho-L-histidine.</text>
        <dbReference type="EC" id="2.7.13.3"/>
    </reaction>
</comment>
<dbReference type="PANTHER" id="PTHR44936:SF10">
    <property type="entry name" value="SENSOR PROTEIN RSTB"/>
    <property type="match status" value="1"/>
</dbReference>
<evidence type="ECO:0000256" key="3">
    <source>
        <dbReference type="ARBA" id="ARBA00012438"/>
    </source>
</evidence>
<dbReference type="Gene3D" id="1.10.287.130">
    <property type="match status" value="1"/>
</dbReference>
<proteinExistence type="predicted"/>
<dbReference type="InterPro" id="IPR003661">
    <property type="entry name" value="HisK_dim/P_dom"/>
</dbReference>
<accession>A0ABV6P1A4</accession>
<keyword evidence="6" id="KW-0808">Transferase</keyword>
<dbReference type="GO" id="GO:0016301">
    <property type="term" value="F:kinase activity"/>
    <property type="evidence" value="ECO:0007669"/>
    <property type="project" value="UniProtKB-KW"/>
</dbReference>
<dbReference type="CDD" id="cd00082">
    <property type="entry name" value="HisKA"/>
    <property type="match status" value="1"/>
</dbReference>
<keyword evidence="15" id="KW-1185">Reference proteome</keyword>
<evidence type="ECO:0000313" key="15">
    <source>
        <dbReference type="Proteomes" id="UP001589894"/>
    </source>
</evidence>
<dbReference type="Proteomes" id="UP001589894">
    <property type="component" value="Unassembled WGS sequence"/>
</dbReference>
<evidence type="ECO:0000256" key="2">
    <source>
        <dbReference type="ARBA" id="ARBA00004651"/>
    </source>
</evidence>
<evidence type="ECO:0000256" key="4">
    <source>
        <dbReference type="ARBA" id="ARBA00022475"/>
    </source>
</evidence>
<evidence type="ECO:0000313" key="14">
    <source>
        <dbReference type="EMBL" id="MFC0566479.1"/>
    </source>
</evidence>
<feature type="transmembrane region" description="Helical" evidence="12">
    <location>
        <begin position="60"/>
        <end position="80"/>
    </location>
</feature>
<dbReference type="InterPro" id="IPR003594">
    <property type="entry name" value="HATPase_dom"/>
</dbReference>
<dbReference type="InterPro" id="IPR036097">
    <property type="entry name" value="HisK_dim/P_sf"/>
</dbReference>
<comment type="subcellular location">
    <subcellularLocation>
        <location evidence="2">Cell membrane</location>
        <topology evidence="2">Multi-pass membrane protein</topology>
    </subcellularLocation>
</comment>
<feature type="domain" description="Histidine kinase" evidence="13">
    <location>
        <begin position="136"/>
        <end position="343"/>
    </location>
</feature>
<keyword evidence="9" id="KW-0067">ATP-binding</keyword>
<dbReference type="PANTHER" id="PTHR44936">
    <property type="entry name" value="SENSOR PROTEIN CREC"/>
    <property type="match status" value="1"/>
</dbReference>
<feature type="transmembrane region" description="Helical" evidence="12">
    <location>
        <begin position="37"/>
        <end position="53"/>
    </location>
</feature>
<dbReference type="PRINTS" id="PR00344">
    <property type="entry name" value="BCTRLSENSOR"/>
</dbReference>
<keyword evidence="10" id="KW-0902">Two-component regulatory system</keyword>